<dbReference type="CDD" id="cd00055">
    <property type="entry name" value="EGF_Lam"/>
    <property type="match status" value="1"/>
</dbReference>
<evidence type="ECO:0000256" key="2">
    <source>
        <dbReference type="PROSITE-ProRule" id="PRU00076"/>
    </source>
</evidence>
<keyword evidence="3" id="KW-0732">Signal</keyword>
<sequence length="1138" mass="124727">MRASNASKSAVLLALVIVSFSFAHTVHCSIITVTKGKVLRSEGPQALPLPGLAQRLRERYEYERADLAGRIKLPSRLEGTAYHIRSVLPNATAVSSSAMKEQYVDSDVRHLISNFSQTEDPYGMKQYRYVADQIHAMYNGTASCSFYLGCLNEGQCNKETGVCTCKSGYSGDLCQTVTAPTSVNLSCSSVESRLKVGQTLAYAQLSEAEAGEGVNREVKSVLETFNTTAGVPTLGDLPTNTSFVVRLGSRESAIQSEEIITATTPYTHLHPFLGTSSWMPLRGSDGEKTAFELHLTRFISDITMGDVECISFYSPLSSQGTLDSLKWYLNYYGGVDDNKTNDASWYGRRIDIYVDTSHTFDAQETLTGFDAKHGVSNPEFLVWTKFSTCAEASDSRVVKLYARDRAYTGQKHNLHDMVGAETYDLDGQEVKDYRDRSIMGMRWNVGVGRDSATAPHSLGQIDGLTLTLKGGRELVFDLESDVVAPSQSRVAMEVEGSFVHAYQPNLEGGTDVTFNATVEVEGEEKGGSTNASAYGNVEEAKTLYIDDAHNGVSVSSLTSVLRWADRRHSKESRRGREYVSSLQPAFTYDNYVEYESGVQSGYAVDDLDHDVMDDVILRIPAGECVPISFHRQLRHGKGLISYNDGGAGLVVAMNYFDDGGDAANASIRDPCMEAQSPTNLTSGFFYSSRFQPNYTMLAISISNPTGAAIDVVLHATFSRLTTVEEPYSDAAVVSTFGGNLELLNFTYGWTRHLLSARLLNYPPDDYLKRRFLAISPSFTIPDDVKDVFQLCYSGVYAGGVYGNSVGRGGVVLNSSSSAVPNKVVGDGFSLLPLSVSTLASHKERVLLPFNTWAMDNVQQYWASFTLSENARSFFNVGAVNFTNEGTAYRLSTHIPTLSTLIENGYQVETTTSWVIVTSSDVINVCDQANCIVRLQSVELMAISSMLGSDDGELVAIVKMRVTPPGRDDVEFASASNTYDPVHYSAAYFATSAEGEKSYTGPARIEPCFNHTFPQMCYFIYSEHRNDGSSPDDFTSIDVAINVEKLSVGEVTAKAGQDFSFLTQWGKERPRMCAYPGYQHFPGESPLLEARGVMNITQSSLPYKSSTDIDTLLISTGDRFRASATFLPTRIHIEVNTTP</sequence>
<gene>
    <name evidence="5" type="ORF">PBIL07802_LOCUS13617</name>
</gene>
<feature type="domain" description="EGF-like" evidence="4">
    <location>
        <begin position="140"/>
        <end position="175"/>
    </location>
</feature>
<dbReference type="PROSITE" id="PS50026">
    <property type="entry name" value="EGF_3"/>
    <property type="match status" value="1"/>
</dbReference>
<evidence type="ECO:0000256" key="3">
    <source>
        <dbReference type="SAM" id="SignalP"/>
    </source>
</evidence>
<keyword evidence="2" id="KW-0245">EGF-like domain</keyword>
<feature type="disulfide bond" evidence="2">
    <location>
        <begin position="165"/>
        <end position="174"/>
    </location>
</feature>
<dbReference type="Gene3D" id="2.170.300.10">
    <property type="entry name" value="Tie2 ligand-binding domain superfamily"/>
    <property type="match status" value="1"/>
</dbReference>
<comment type="caution">
    <text evidence="2">Lacks conserved residue(s) required for the propagation of feature annotation.</text>
</comment>
<evidence type="ECO:0000313" key="5">
    <source>
        <dbReference type="EMBL" id="CAE0251408.1"/>
    </source>
</evidence>
<dbReference type="InterPro" id="IPR013111">
    <property type="entry name" value="EGF_extracell"/>
</dbReference>
<organism evidence="5">
    <name type="scientific">Palpitomonas bilix</name>
    <dbReference type="NCBI Taxonomy" id="652834"/>
    <lineage>
        <taxon>Eukaryota</taxon>
        <taxon>Eukaryota incertae sedis</taxon>
    </lineage>
</organism>
<reference evidence="5" key="1">
    <citation type="submission" date="2021-01" db="EMBL/GenBank/DDBJ databases">
        <authorList>
            <person name="Corre E."/>
            <person name="Pelletier E."/>
            <person name="Niang G."/>
            <person name="Scheremetjew M."/>
            <person name="Finn R."/>
            <person name="Kale V."/>
            <person name="Holt S."/>
            <person name="Cochrane G."/>
            <person name="Meng A."/>
            <person name="Brown T."/>
            <person name="Cohen L."/>
        </authorList>
    </citation>
    <scope>NUCLEOTIDE SEQUENCE</scope>
    <source>
        <strain evidence="5">NIES-2562</strain>
    </source>
</reference>
<keyword evidence="1 2" id="KW-1015">Disulfide bond</keyword>
<evidence type="ECO:0000259" key="4">
    <source>
        <dbReference type="PROSITE" id="PS50026"/>
    </source>
</evidence>
<dbReference type="EMBL" id="HBIB01021032">
    <property type="protein sequence ID" value="CAE0251408.1"/>
    <property type="molecule type" value="Transcribed_RNA"/>
</dbReference>
<feature type="signal peptide" evidence="3">
    <location>
        <begin position="1"/>
        <end position="28"/>
    </location>
</feature>
<dbReference type="PROSITE" id="PS01186">
    <property type="entry name" value="EGF_2"/>
    <property type="match status" value="1"/>
</dbReference>
<evidence type="ECO:0000256" key="1">
    <source>
        <dbReference type="ARBA" id="ARBA00023157"/>
    </source>
</evidence>
<name>A0A7S3G8S0_9EUKA</name>
<dbReference type="InterPro" id="IPR000742">
    <property type="entry name" value="EGF"/>
</dbReference>
<dbReference type="InterPro" id="IPR002049">
    <property type="entry name" value="LE_dom"/>
</dbReference>
<proteinExistence type="predicted"/>
<feature type="chain" id="PRO_5030516020" description="EGF-like domain-containing protein" evidence="3">
    <location>
        <begin position="29"/>
        <end position="1138"/>
    </location>
</feature>
<dbReference type="PROSITE" id="PS00022">
    <property type="entry name" value="EGF_1"/>
    <property type="match status" value="1"/>
</dbReference>
<protein>
    <recommendedName>
        <fullName evidence="4">EGF-like domain-containing protein</fullName>
    </recommendedName>
</protein>
<dbReference type="AlphaFoldDB" id="A0A7S3G8S0"/>
<dbReference type="Pfam" id="PF07974">
    <property type="entry name" value="EGF_2"/>
    <property type="match status" value="1"/>
</dbReference>
<accession>A0A7S3G8S0</accession>